<protein>
    <submittedName>
        <fullName evidence="1">Uncharacterized protein</fullName>
    </submittedName>
</protein>
<evidence type="ECO:0000313" key="1">
    <source>
        <dbReference type="EMBL" id="PLL38262.1"/>
    </source>
</evidence>
<reference evidence="1 2" key="2">
    <citation type="submission" date="2018-01" db="EMBL/GenBank/DDBJ databases">
        <title>Genomic study of Klebsiella pneumoniae.</title>
        <authorList>
            <person name="Yang Y."/>
            <person name="Bicalho R."/>
        </authorList>
    </citation>
    <scope>NUCLEOTIDE SEQUENCE [LARGE SCALE GENOMIC DNA]</scope>
    <source>
        <strain evidence="1 2">A11</strain>
    </source>
</reference>
<evidence type="ECO:0000313" key="2">
    <source>
        <dbReference type="Proteomes" id="UP000234505"/>
    </source>
</evidence>
<reference evidence="1 2" key="1">
    <citation type="submission" date="2017-11" db="EMBL/GenBank/DDBJ databases">
        <authorList>
            <person name="Han C.G."/>
        </authorList>
    </citation>
    <scope>NUCLEOTIDE SEQUENCE [LARGE SCALE GENOMIC DNA]</scope>
    <source>
        <strain evidence="1 2">A11</strain>
    </source>
</reference>
<dbReference type="Proteomes" id="UP000234505">
    <property type="component" value="Unassembled WGS sequence"/>
</dbReference>
<name>A0A2J4R4M2_9ENTR</name>
<organism evidence="1 2">
    <name type="scientific">Klebsiella michiganensis</name>
    <dbReference type="NCBI Taxonomy" id="1134687"/>
    <lineage>
        <taxon>Bacteria</taxon>
        <taxon>Pseudomonadati</taxon>
        <taxon>Pseudomonadota</taxon>
        <taxon>Gammaproteobacteria</taxon>
        <taxon>Enterobacterales</taxon>
        <taxon>Enterobacteriaceae</taxon>
        <taxon>Klebsiella/Raoultella group</taxon>
        <taxon>Klebsiella</taxon>
    </lineage>
</organism>
<dbReference type="AlphaFoldDB" id="A0A2J4R4M2"/>
<accession>A0A2J4R4M2</accession>
<dbReference type="EMBL" id="PIDS01000515">
    <property type="protein sequence ID" value="PLL38262.1"/>
    <property type="molecule type" value="Genomic_DNA"/>
</dbReference>
<proteinExistence type="predicted"/>
<comment type="caution">
    <text evidence="1">The sequence shown here is derived from an EMBL/GenBank/DDBJ whole genome shotgun (WGS) entry which is preliminary data.</text>
</comment>
<gene>
    <name evidence="1" type="ORF">CWN50_15860</name>
</gene>
<sequence length="110" mass="12605">MTPFCNAKCWVKSVAPCLFAQVRRKVKAKRQRKLPFLVGSPGKALRRNPGNAPELMHWYGFFPGRAVLTRATGWCGLVFVARIRRSAAIRECSAFFCRFIAFLPNRRFAR</sequence>